<evidence type="ECO:0000313" key="6">
    <source>
        <dbReference type="EMBL" id="WNY26615.1"/>
    </source>
</evidence>
<dbReference type="GO" id="GO:0003886">
    <property type="term" value="F:DNA (cytosine-5-)-methyltransferase activity"/>
    <property type="evidence" value="ECO:0007669"/>
    <property type="project" value="UniProtKB-EC"/>
</dbReference>
<dbReference type="PRINTS" id="PR00105">
    <property type="entry name" value="C5METTRFRASE"/>
</dbReference>
<evidence type="ECO:0000313" key="7">
    <source>
        <dbReference type="Proteomes" id="UP001304970"/>
    </source>
</evidence>
<dbReference type="EMBL" id="CP131061">
    <property type="protein sequence ID" value="WNY26615.1"/>
    <property type="molecule type" value="Genomic_DNA"/>
</dbReference>
<evidence type="ECO:0000256" key="5">
    <source>
        <dbReference type="RuleBase" id="RU000416"/>
    </source>
</evidence>
<proteinExistence type="inferred from homology"/>
<evidence type="ECO:0000256" key="4">
    <source>
        <dbReference type="ARBA" id="ARBA00022691"/>
    </source>
</evidence>
<keyword evidence="3 6" id="KW-0808">Transferase</keyword>
<organism evidence="6 7">
    <name type="scientific">Methanolapillus ohkumae</name>
    <dbReference type="NCBI Taxonomy" id="3028298"/>
    <lineage>
        <taxon>Archaea</taxon>
        <taxon>Methanobacteriati</taxon>
        <taxon>Methanobacteriota</taxon>
        <taxon>Stenosarchaea group</taxon>
        <taxon>Methanomicrobia</taxon>
        <taxon>Methanosarcinales</taxon>
        <taxon>Methanosarcinaceae</taxon>
        <taxon>Methanolapillus</taxon>
    </lineage>
</organism>
<dbReference type="EC" id="2.1.1.37" evidence="1"/>
<protein>
    <recommendedName>
        <fullName evidence="1">DNA (cytosine-5-)-methyltransferase</fullName>
        <ecNumber evidence="1">2.1.1.37</ecNumber>
    </recommendedName>
</protein>
<dbReference type="InterPro" id="IPR050390">
    <property type="entry name" value="C5-Methyltransferase"/>
</dbReference>
<accession>A0AA96ZV95</accession>
<gene>
    <name evidence="6" type="primary">haeIIIM</name>
    <name evidence="6" type="ORF">MsAm2_03870</name>
</gene>
<evidence type="ECO:0000256" key="1">
    <source>
        <dbReference type="ARBA" id="ARBA00011975"/>
    </source>
</evidence>
<dbReference type="Gene3D" id="3.90.120.10">
    <property type="entry name" value="DNA Methylase, subunit A, domain 2"/>
    <property type="match status" value="1"/>
</dbReference>
<dbReference type="GO" id="GO:0044027">
    <property type="term" value="P:negative regulation of gene expression via chromosomal CpG island methylation"/>
    <property type="evidence" value="ECO:0007669"/>
    <property type="project" value="TreeGrafter"/>
</dbReference>
<dbReference type="AlphaFoldDB" id="A0AA96ZV95"/>
<dbReference type="GO" id="GO:0003677">
    <property type="term" value="F:DNA binding"/>
    <property type="evidence" value="ECO:0007669"/>
    <property type="project" value="TreeGrafter"/>
</dbReference>
<evidence type="ECO:0000256" key="3">
    <source>
        <dbReference type="ARBA" id="ARBA00022679"/>
    </source>
</evidence>
<dbReference type="InterPro" id="IPR029063">
    <property type="entry name" value="SAM-dependent_MTases_sf"/>
</dbReference>
<keyword evidence="7" id="KW-1185">Reference proteome</keyword>
<dbReference type="Pfam" id="PF00145">
    <property type="entry name" value="DNA_methylase"/>
    <property type="match status" value="1"/>
</dbReference>
<dbReference type="InterPro" id="IPR001525">
    <property type="entry name" value="C5_MeTfrase"/>
</dbReference>
<sequence>MIKAIDIFSGCGGVSKGLTMEGFQVVCAIEIESDAVSTFKSQKCFKKCTVLNKDIHDVSGTEIFEILDLKTNELYLLAGCPPCQKFSYQNRGRKLIPEEERKELLFQFLRIIEEIKPPFILMENVPGILSKDNKKILDEFIDRLRNRKNNYKIEYGILNAADYGVPQSRKRFVLHAVRKDIDEILNQYGYDFKLPEASHSMDGADGNCKWRTVKDAIGDLPPLKAGQLYEDEAIKNHKSSNLSDKNINKMKKIRRGGGTRTCLPKEDVLPCHKKHSGHKDVYGIMDFNKPAPTITGGCLSYSKGRFGHPIDNRAISIREAARLQTFPDDFLFSNSTTKAGLQIGNAVPIDLVRASAREIKKSIQLVEKNFQ</sequence>
<comment type="similarity">
    <text evidence="5">Belongs to the class I-like SAM-binding methyltransferase superfamily. C5-methyltransferase family.</text>
</comment>
<keyword evidence="2 6" id="KW-0489">Methyltransferase</keyword>
<dbReference type="GeneID" id="89227789"/>
<name>A0AA96ZV95_9EURY</name>
<dbReference type="PROSITE" id="PS51679">
    <property type="entry name" value="SAM_MT_C5"/>
    <property type="match status" value="1"/>
</dbReference>
<evidence type="ECO:0000256" key="2">
    <source>
        <dbReference type="ARBA" id="ARBA00022603"/>
    </source>
</evidence>
<dbReference type="SUPFAM" id="SSF53335">
    <property type="entry name" value="S-adenosyl-L-methionine-dependent methyltransferases"/>
    <property type="match status" value="1"/>
</dbReference>
<dbReference type="Gene3D" id="3.40.50.150">
    <property type="entry name" value="Vaccinia Virus protein VP39"/>
    <property type="match status" value="1"/>
</dbReference>
<dbReference type="NCBIfam" id="TIGR00675">
    <property type="entry name" value="dcm"/>
    <property type="match status" value="1"/>
</dbReference>
<dbReference type="RefSeq" id="WP_338098137.1">
    <property type="nucleotide sequence ID" value="NZ_CP131061.1"/>
</dbReference>
<dbReference type="PANTHER" id="PTHR10629:SF52">
    <property type="entry name" value="DNA (CYTOSINE-5)-METHYLTRANSFERASE 1"/>
    <property type="match status" value="1"/>
</dbReference>
<keyword evidence="4" id="KW-0949">S-adenosyl-L-methionine</keyword>
<dbReference type="GO" id="GO:0032259">
    <property type="term" value="P:methylation"/>
    <property type="evidence" value="ECO:0007669"/>
    <property type="project" value="UniProtKB-KW"/>
</dbReference>
<reference evidence="6 7" key="1">
    <citation type="submission" date="2023-07" db="EMBL/GenBank/DDBJ databases">
        <title>Closed genome sequence of Methanosarcinaceae archaeon Am2.</title>
        <authorList>
            <person name="Poehlein A."/>
            <person name="Protasov E."/>
            <person name="Platt K."/>
            <person name="Reeh H."/>
            <person name="Daniel R."/>
            <person name="Brune A."/>
        </authorList>
    </citation>
    <scope>NUCLEOTIDE SEQUENCE [LARGE SCALE GENOMIC DNA]</scope>
    <source>
        <strain evidence="6 7">Am2</strain>
    </source>
</reference>
<dbReference type="Proteomes" id="UP001304970">
    <property type="component" value="Chromosome"/>
</dbReference>
<dbReference type="PANTHER" id="PTHR10629">
    <property type="entry name" value="CYTOSINE-SPECIFIC METHYLTRANSFERASE"/>
    <property type="match status" value="1"/>
</dbReference>